<dbReference type="EMBL" id="BPLQ01010743">
    <property type="protein sequence ID" value="GIY53243.1"/>
    <property type="molecule type" value="Genomic_DNA"/>
</dbReference>
<dbReference type="InterPro" id="IPR036179">
    <property type="entry name" value="Ig-like_dom_sf"/>
</dbReference>
<dbReference type="SMART" id="SM00060">
    <property type="entry name" value="FN3"/>
    <property type="match status" value="2"/>
</dbReference>
<accession>A0AAV4U5Y9</accession>
<evidence type="ECO:0000313" key="3">
    <source>
        <dbReference type="EMBL" id="GIY53243.1"/>
    </source>
</evidence>
<dbReference type="InterPro" id="IPR013783">
    <property type="entry name" value="Ig-like_fold"/>
</dbReference>
<dbReference type="PROSITE" id="PS50853">
    <property type="entry name" value="FN3"/>
    <property type="match status" value="2"/>
</dbReference>
<gene>
    <name evidence="3" type="primary">CNTN1</name>
    <name evidence="3" type="ORF">CDAR_608421</name>
</gene>
<dbReference type="PRINTS" id="PR00014">
    <property type="entry name" value="FNTYPEIII"/>
</dbReference>
<dbReference type="Gene3D" id="2.60.40.10">
    <property type="entry name" value="Immunoglobulins"/>
    <property type="match status" value="3"/>
</dbReference>
<feature type="domain" description="Fibronectin type-III" evidence="2">
    <location>
        <begin position="111"/>
        <end position="207"/>
    </location>
</feature>
<proteinExistence type="predicted"/>
<dbReference type="FunFam" id="2.60.40.10:FF:000028">
    <property type="entry name" value="Neuronal cell adhesion molecule"/>
    <property type="match status" value="1"/>
</dbReference>
<dbReference type="InterPro" id="IPR003961">
    <property type="entry name" value="FN3_dom"/>
</dbReference>
<protein>
    <submittedName>
        <fullName evidence="3">Contactin-1</fullName>
    </submittedName>
</protein>
<name>A0AAV4U5Y9_9ARAC</name>
<sequence>MYVLLQKISVNQAGSGCDSEDEKPPPILSFPSVSSYAFEERIFSEGMEATIKISSANRKDSSLFTCIAQNAYGRDDTNFQVIVQVFLNSSHRIRAVLFNCKSSYLFPTEPPDRPPSVDVTTKGSRSISIAWSAPYSGNSLILKYIIEHKSAKEPWTLAKTTVVDSSDSMFTIQGLIPHTSYHIRVKAENAVGSGDFSEPITVVTDGEAPSGPPREVRAIATSSRTIQVTWKPPLKEESLSPIDGYYVGYKSRNSDQFAYKTLETSLGGLLECEITDLNKNTKYKVIVQAFNNKGAGPPSDEAQVQTLEFDPPSAPILRLVSATASSIHLTWELSSENANPVAGQCKFSYYC</sequence>
<feature type="domain" description="Fibronectin type-III" evidence="2">
    <location>
        <begin position="212"/>
        <end position="309"/>
    </location>
</feature>
<dbReference type="InterPro" id="IPR036116">
    <property type="entry name" value="FN3_sf"/>
</dbReference>
<dbReference type="AlphaFoldDB" id="A0AAV4U5Y9"/>
<dbReference type="Pfam" id="PF00041">
    <property type="entry name" value="fn3"/>
    <property type="match status" value="2"/>
</dbReference>
<dbReference type="Proteomes" id="UP001054837">
    <property type="component" value="Unassembled WGS sequence"/>
</dbReference>
<reference evidence="3 4" key="1">
    <citation type="submission" date="2021-06" db="EMBL/GenBank/DDBJ databases">
        <title>Caerostris darwini draft genome.</title>
        <authorList>
            <person name="Kono N."/>
            <person name="Arakawa K."/>
        </authorList>
    </citation>
    <scope>NUCLEOTIDE SEQUENCE [LARGE SCALE GENOMIC DNA]</scope>
</reference>
<evidence type="ECO:0000313" key="4">
    <source>
        <dbReference type="Proteomes" id="UP001054837"/>
    </source>
</evidence>
<evidence type="ECO:0000259" key="2">
    <source>
        <dbReference type="PROSITE" id="PS50853"/>
    </source>
</evidence>
<dbReference type="PANTHER" id="PTHR13817:SF166">
    <property type="entry name" value="NEURONAL IGCAM-RELATED"/>
    <property type="match status" value="1"/>
</dbReference>
<dbReference type="SUPFAM" id="SSF49265">
    <property type="entry name" value="Fibronectin type III"/>
    <property type="match status" value="1"/>
</dbReference>
<dbReference type="PANTHER" id="PTHR13817">
    <property type="entry name" value="TITIN"/>
    <property type="match status" value="1"/>
</dbReference>
<dbReference type="InterPro" id="IPR050964">
    <property type="entry name" value="Striated_Muscle_Regulatory"/>
</dbReference>
<organism evidence="3 4">
    <name type="scientific">Caerostris darwini</name>
    <dbReference type="NCBI Taxonomy" id="1538125"/>
    <lineage>
        <taxon>Eukaryota</taxon>
        <taxon>Metazoa</taxon>
        <taxon>Ecdysozoa</taxon>
        <taxon>Arthropoda</taxon>
        <taxon>Chelicerata</taxon>
        <taxon>Arachnida</taxon>
        <taxon>Araneae</taxon>
        <taxon>Araneomorphae</taxon>
        <taxon>Entelegynae</taxon>
        <taxon>Araneoidea</taxon>
        <taxon>Araneidae</taxon>
        <taxon>Caerostris</taxon>
    </lineage>
</organism>
<comment type="caution">
    <text evidence="3">The sequence shown here is derived from an EMBL/GenBank/DDBJ whole genome shotgun (WGS) entry which is preliminary data.</text>
</comment>
<dbReference type="SUPFAM" id="SSF48726">
    <property type="entry name" value="Immunoglobulin"/>
    <property type="match status" value="1"/>
</dbReference>
<keyword evidence="4" id="KW-1185">Reference proteome</keyword>
<dbReference type="CDD" id="cd00063">
    <property type="entry name" value="FN3"/>
    <property type="match status" value="2"/>
</dbReference>
<evidence type="ECO:0000256" key="1">
    <source>
        <dbReference type="ARBA" id="ARBA00022737"/>
    </source>
</evidence>
<keyword evidence="1" id="KW-0677">Repeat</keyword>